<accession>A0A196SDP0</accession>
<dbReference type="CDD" id="cd18808">
    <property type="entry name" value="SF1_C_Upf1"/>
    <property type="match status" value="1"/>
</dbReference>
<dbReference type="GO" id="GO:0016787">
    <property type="term" value="F:hydrolase activity"/>
    <property type="evidence" value="ECO:0007669"/>
    <property type="project" value="UniProtKB-KW"/>
</dbReference>
<dbReference type="PANTHER" id="PTHR10887">
    <property type="entry name" value="DNA2/NAM7 HELICASE FAMILY"/>
    <property type="match status" value="1"/>
</dbReference>
<dbReference type="AlphaFoldDB" id="A0A196SDP0"/>
<keyword evidence="9" id="KW-1185">Reference proteome</keyword>
<dbReference type="PANTHER" id="PTHR10887:SF495">
    <property type="entry name" value="HELICASE SENATAXIN ISOFORM X1-RELATED"/>
    <property type="match status" value="1"/>
</dbReference>
<evidence type="ECO:0000256" key="3">
    <source>
        <dbReference type="ARBA" id="ARBA00022806"/>
    </source>
</evidence>
<name>A0A196SDP0_BLAHN</name>
<dbReference type="OrthoDB" id="6513042at2759"/>
<dbReference type="InterPro" id="IPR041679">
    <property type="entry name" value="DNA2/NAM7-like_C"/>
</dbReference>
<feature type="region of interest" description="Disordered" evidence="5">
    <location>
        <begin position="1"/>
        <end position="22"/>
    </location>
</feature>
<evidence type="ECO:0000256" key="4">
    <source>
        <dbReference type="ARBA" id="ARBA00022840"/>
    </source>
</evidence>
<comment type="caution">
    <text evidence="8">The sequence shown here is derived from an EMBL/GenBank/DDBJ whole genome shotgun (WGS) entry which is preliminary data.</text>
</comment>
<evidence type="ECO:0000256" key="5">
    <source>
        <dbReference type="SAM" id="MobiDB-lite"/>
    </source>
</evidence>
<evidence type="ECO:0000313" key="9">
    <source>
        <dbReference type="Proteomes" id="UP000078348"/>
    </source>
</evidence>
<organism evidence="8 9">
    <name type="scientific">Blastocystis sp. subtype 1 (strain ATCC 50177 / NandII)</name>
    <dbReference type="NCBI Taxonomy" id="478820"/>
    <lineage>
        <taxon>Eukaryota</taxon>
        <taxon>Sar</taxon>
        <taxon>Stramenopiles</taxon>
        <taxon>Bigyra</taxon>
        <taxon>Opalozoa</taxon>
        <taxon>Opalinata</taxon>
        <taxon>Blastocystidae</taxon>
        <taxon>Blastocystis</taxon>
    </lineage>
</organism>
<dbReference type="GO" id="GO:0005694">
    <property type="term" value="C:chromosome"/>
    <property type="evidence" value="ECO:0007669"/>
    <property type="project" value="UniProtKB-ARBA"/>
</dbReference>
<evidence type="ECO:0000259" key="7">
    <source>
        <dbReference type="Pfam" id="PF13087"/>
    </source>
</evidence>
<evidence type="ECO:0000256" key="1">
    <source>
        <dbReference type="ARBA" id="ARBA00022741"/>
    </source>
</evidence>
<dbReference type="InterPro" id="IPR047187">
    <property type="entry name" value="SF1_C_Upf1"/>
</dbReference>
<evidence type="ECO:0000256" key="2">
    <source>
        <dbReference type="ARBA" id="ARBA00022801"/>
    </source>
</evidence>
<dbReference type="GO" id="GO:0004386">
    <property type="term" value="F:helicase activity"/>
    <property type="evidence" value="ECO:0007669"/>
    <property type="project" value="UniProtKB-KW"/>
</dbReference>
<feature type="domain" description="DNA2/NAM7 helicase helicase" evidence="6">
    <location>
        <begin position="369"/>
        <end position="693"/>
    </location>
</feature>
<dbReference type="SUPFAM" id="SSF52540">
    <property type="entry name" value="P-loop containing nucleoside triphosphate hydrolases"/>
    <property type="match status" value="1"/>
</dbReference>
<feature type="domain" description="DNA2/NAM7 helicase-like C-terminal" evidence="7">
    <location>
        <begin position="699"/>
        <end position="896"/>
    </location>
</feature>
<protein>
    <submittedName>
        <fullName evidence="8">tRNA-splicing endonuclease positive effector-related protein</fullName>
    </submittedName>
</protein>
<dbReference type="Proteomes" id="UP000078348">
    <property type="component" value="Unassembled WGS sequence"/>
</dbReference>
<keyword evidence="8" id="KW-0540">Nuclease</keyword>
<dbReference type="CDD" id="cd18042">
    <property type="entry name" value="DEXXQc_SETX"/>
    <property type="match status" value="1"/>
</dbReference>
<dbReference type="InterPro" id="IPR041677">
    <property type="entry name" value="DNA2/NAM7_AAA_11"/>
</dbReference>
<keyword evidence="1" id="KW-0547">Nucleotide-binding</keyword>
<dbReference type="InterPro" id="IPR045055">
    <property type="entry name" value="DNA2/NAM7-like"/>
</dbReference>
<dbReference type="GO" id="GO:0005524">
    <property type="term" value="F:ATP binding"/>
    <property type="evidence" value="ECO:0007669"/>
    <property type="project" value="UniProtKB-KW"/>
</dbReference>
<dbReference type="Pfam" id="PF13087">
    <property type="entry name" value="AAA_12"/>
    <property type="match status" value="1"/>
</dbReference>
<dbReference type="GO" id="GO:0004519">
    <property type="term" value="F:endonuclease activity"/>
    <property type="evidence" value="ECO:0007669"/>
    <property type="project" value="UniProtKB-KW"/>
</dbReference>
<dbReference type="FunFam" id="3.40.50.300:FF:000326">
    <property type="entry name" value="P-loop containing nucleoside triphosphate hydrolase"/>
    <property type="match status" value="1"/>
</dbReference>
<keyword evidence="2" id="KW-0378">Hydrolase</keyword>
<proteinExistence type="predicted"/>
<sequence length="985" mass="112248">MTTRSMYFQDTEDAKEDENASATQQRDVEVYASLKQAIQSRFFDILLNWDLFVPATTLPILPTSFQGVDDYINHYAAFVLQEVQAQALKGINSKSRLRCSIVQCTYDGSENNCTLYLDTQEKLSPFINTYCVIVPYNLADADEDRKELGWEGGRPKFFLPFFYGVLNTQSGGNASPLRATVDLFSLLTSFPFLFSQLQATTSVVCAVYPAVQLSTALREWTSLLLLHYCVYAPNDPRSLHFTPSAFSMPSFNSHSASFLQPFTQAKCPNPNSCLFGTNVNNAISPFIFPPAFSSFRLPLNPLLQEIVTTRPNFYRSIYAGEDPILLQDSIHNPHSALISQATPNSPLLQQYPWVGLTPPFITHLRTVFNRSQLFAAEACMYSPAQQQPSPRPVSHFTLIQGPPGTGKTKTLLMILNVMQNQLFDAYYERLRGFVNGVVFGGKSGRWREVTHRNAFFSSLEELNKARIQMKEKLTRPRLLVCTPSNAAVNTIVDGIMKEGFVDNTGKKYNPSILRLGSGTSPDHWSVSLDYIVEDLKSIDAKEKRQAAVRDALRDLNVQIDRVFVTLKRMAMRCTPQELQCSQEYLSEISTLIMLFEEKDRLLSFQFVFNYNQFNTRDLQGYLINNYDIILTTLSSSGLSAFDSDYVNRHFSTLIVDEACQATEVSTLIPLLLNPEKCILIGDPRQLPATVLSENTQNNYNLSLFERLTNNYHYSYLLNVQYRCHPKIAAFPNLCFYEGKLLNGENVQGERYSHQFYETDFFYPVVFYNLCDASVTERKDDISKSYSNEFEARFVLHLYSTLVTVYPKCADLSVVILTPYNEQKALFQKCIAEQSNTTVRKLQVSTVDAFQGKEVDLVFYSTVRTGTAYGVGFVSDIRRMNVSFTRPRFGLFVVGNEAKLRTSKYWNQFIDFSHKNNRVIDITDVNCDLEQWVRQDIQKHARSNLYLDYQQKHKPVVLSLHQSVEEEYAQSEGRYSPEVLLPSAQR</sequence>
<keyword evidence="3" id="KW-0347">Helicase</keyword>
<gene>
    <name evidence="8" type="ORF">AV274_3162</name>
</gene>
<reference evidence="8 9" key="1">
    <citation type="submission" date="2016-05" db="EMBL/GenBank/DDBJ databases">
        <title>Nuclear genome of Blastocystis sp. subtype 1 NandII.</title>
        <authorList>
            <person name="Gentekaki E."/>
            <person name="Curtis B."/>
            <person name="Stairs C."/>
            <person name="Eme L."/>
            <person name="Herman E."/>
            <person name="Klimes V."/>
            <person name="Arias M.C."/>
            <person name="Elias M."/>
            <person name="Hilliou F."/>
            <person name="Klute M."/>
            <person name="Malik S.-B."/>
            <person name="Pightling A."/>
            <person name="Rachubinski R."/>
            <person name="Salas D."/>
            <person name="Schlacht A."/>
            <person name="Suga H."/>
            <person name="Archibald J."/>
            <person name="Ball S.G."/>
            <person name="Clark G."/>
            <person name="Dacks J."/>
            <person name="Van Der Giezen M."/>
            <person name="Tsaousis A."/>
            <person name="Roger A."/>
        </authorList>
    </citation>
    <scope>NUCLEOTIDE SEQUENCE [LARGE SCALE GENOMIC DNA]</scope>
    <source>
        <strain evidence="9">ATCC 50177 / NandII</strain>
    </source>
</reference>
<keyword evidence="4" id="KW-0067">ATP-binding</keyword>
<keyword evidence="8" id="KW-0255">Endonuclease</keyword>
<dbReference type="InterPro" id="IPR027417">
    <property type="entry name" value="P-loop_NTPase"/>
</dbReference>
<dbReference type="Pfam" id="PF13086">
    <property type="entry name" value="AAA_11"/>
    <property type="match status" value="1"/>
</dbReference>
<dbReference type="Gene3D" id="3.40.50.300">
    <property type="entry name" value="P-loop containing nucleotide triphosphate hydrolases"/>
    <property type="match status" value="2"/>
</dbReference>
<evidence type="ECO:0000313" key="8">
    <source>
        <dbReference type="EMBL" id="OAO15175.1"/>
    </source>
</evidence>
<evidence type="ECO:0000259" key="6">
    <source>
        <dbReference type="Pfam" id="PF13086"/>
    </source>
</evidence>
<dbReference type="STRING" id="478820.A0A196SDP0"/>
<dbReference type="EMBL" id="LXWW01000168">
    <property type="protein sequence ID" value="OAO15175.1"/>
    <property type="molecule type" value="Genomic_DNA"/>
</dbReference>